<keyword evidence="4" id="KW-1185">Reference proteome</keyword>
<dbReference type="EMBL" id="CP040899">
    <property type="protein sequence ID" value="QDB79794.1"/>
    <property type="molecule type" value="Genomic_DNA"/>
</dbReference>
<organism evidence="3 4">
    <name type="scientific">Georgenia wutianyii</name>
    <dbReference type="NCBI Taxonomy" id="2585135"/>
    <lineage>
        <taxon>Bacteria</taxon>
        <taxon>Bacillati</taxon>
        <taxon>Actinomycetota</taxon>
        <taxon>Actinomycetes</taxon>
        <taxon>Micrococcales</taxon>
        <taxon>Bogoriellaceae</taxon>
        <taxon>Georgenia</taxon>
    </lineage>
</organism>
<feature type="region of interest" description="Disordered" evidence="1">
    <location>
        <begin position="1"/>
        <end position="57"/>
    </location>
</feature>
<sequence>MTPLPPEMMPGGGDAARPRPDLAAKLGARTPSETADSAGQPWAGRTLKANPFSGDDGSAPPELVAALALTDETERLVAVADVLREARVLVPVVAHAHPGRDEEGAVSGHTKHGSGDPQADACASAAMVSVRTPDGRAALPVFSSVDAMRAWDATARPVPVEGVRAALSSVADADSMLVLDPAGPVTVLLGRPAVWAIVNNVRWVPSWQDPELTAVAVNALRGITELTAVRLERGVRSELRALLALAPGLTREQMMDAVTRAQEALSADPVLTDRVDSLELYPMTAPS</sequence>
<protein>
    <submittedName>
        <fullName evidence="3">SseB family protein</fullName>
    </submittedName>
</protein>
<dbReference type="InterPro" id="IPR009839">
    <property type="entry name" value="SseB_N"/>
</dbReference>
<accession>A0ABX5VMR1</accession>
<feature type="domain" description="SseB protein N-terminal" evidence="2">
    <location>
        <begin position="64"/>
        <end position="196"/>
    </location>
</feature>
<proteinExistence type="predicted"/>
<evidence type="ECO:0000313" key="3">
    <source>
        <dbReference type="EMBL" id="QDB79794.1"/>
    </source>
</evidence>
<gene>
    <name evidence="3" type="ORF">FE251_10715</name>
</gene>
<evidence type="ECO:0000256" key="1">
    <source>
        <dbReference type="SAM" id="MobiDB-lite"/>
    </source>
</evidence>
<evidence type="ECO:0000313" key="4">
    <source>
        <dbReference type="Proteomes" id="UP000313948"/>
    </source>
</evidence>
<dbReference type="Proteomes" id="UP000313948">
    <property type="component" value="Chromosome"/>
</dbReference>
<evidence type="ECO:0000259" key="2">
    <source>
        <dbReference type="Pfam" id="PF07179"/>
    </source>
</evidence>
<reference evidence="3 4" key="1">
    <citation type="submission" date="2019-05" db="EMBL/GenBank/DDBJ databases">
        <title>Georgenia *** sp. nov., and Georgenia *** sp. nov., isolated from the intestinal contents of plateau pika (Ochotona curzoniae) in the Qinghai-Tibet plateau of China.</title>
        <authorList>
            <person name="Tian Z."/>
        </authorList>
    </citation>
    <scope>NUCLEOTIDE SEQUENCE [LARGE SCALE GENOMIC DNA]</scope>
    <source>
        <strain evidence="3 4">Z294</strain>
    </source>
</reference>
<dbReference type="RefSeq" id="WP_139072475.1">
    <property type="nucleotide sequence ID" value="NZ_CP040899.1"/>
</dbReference>
<name>A0ABX5VMR1_9MICO</name>
<dbReference type="Pfam" id="PF07179">
    <property type="entry name" value="SseB"/>
    <property type="match status" value="1"/>
</dbReference>
<feature type="region of interest" description="Disordered" evidence="1">
    <location>
        <begin position="99"/>
        <end position="119"/>
    </location>
</feature>